<dbReference type="RefSeq" id="WP_263712865.1">
    <property type="nucleotide sequence ID" value="NZ_JAOWKX010000006.1"/>
</dbReference>
<keyword evidence="4" id="KW-1185">Reference proteome</keyword>
<evidence type="ECO:0000313" key="4">
    <source>
        <dbReference type="Proteomes" id="UP001652504"/>
    </source>
</evidence>
<reference evidence="3 4" key="1">
    <citation type="submission" date="2022-10" db="EMBL/GenBank/DDBJ databases">
        <title>Aestuariibacter sp. AA17 isolated from Montipora capitata coral fragment.</title>
        <authorList>
            <person name="Emsley S.A."/>
            <person name="Pfannmuller K.M."/>
            <person name="Loughran R.M."/>
            <person name="Shlafstein M."/>
            <person name="Papke E."/>
            <person name="Saw J.H."/>
            <person name="Ushijima B."/>
            <person name="Videau P."/>
        </authorList>
    </citation>
    <scope>NUCLEOTIDE SEQUENCE [LARGE SCALE GENOMIC DNA]</scope>
    <source>
        <strain evidence="3 4">AA17</strain>
    </source>
</reference>
<evidence type="ECO:0000313" key="3">
    <source>
        <dbReference type="EMBL" id="MCV2885580.1"/>
    </source>
</evidence>
<dbReference type="Pfam" id="PF12339">
    <property type="entry name" value="DNAJ_related"/>
    <property type="match status" value="1"/>
</dbReference>
<dbReference type="EMBL" id="JAOWKX010000006">
    <property type="protein sequence ID" value="MCV2885580.1"/>
    <property type="molecule type" value="Genomic_DNA"/>
</dbReference>
<keyword evidence="1" id="KW-0143">Chaperone</keyword>
<dbReference type="Gene3D" id="1.10.287.110">
    <property type="entry name" value="DnaJ domain"/>
    <property type="match status" value="1"/>
</dbReference>
<dbReference type="InterPro" id="IPR001623">
    <property type="entry name" value="DnaJ_domain"/>
</dbReference>
<dbReference type="Proteomes" id="UP001652504">
    <property type="component" value="Unassembled WGS sequence"/>
</dbReference>
<dbReference type="InterPro" id="IPR021059">
    <property type="entry name" value="DnaJ-related_N"/>
</dbReference>
<comment type="caution">
    <text evidence="3">The sequence shown here is derived from an EMBL/GenBank/DDBJ whole genome shotgun (WGS) entry which is preliminary data.</text>
</comment>
<dbReference type="InterPro" id="IPR036869">
    <property type="entry name" value="J_dom_sf"/>
</dbReference>
<protein>
    <recommendedName>
        <fullName evidence="2">J domain-containing protein</fullName>
    </recommendedName>
</protein>
<name>A0ABT3AA80_9ALTE</name>
<proteinExistence type="predicted"/>
<feature type="domain" description="J" evidence="2">
    <location>
        <begin position="147"/>
        <end position="203"/>
    </location>
</feature>
<evidence type="ECO:0000259" key="2">
    <source>
        <dbReference type="PROSITE" id="PS50076"/>
    </source>
</evidence>
<sequence>MSVNEVLESLHQERLLLEQGTTEFALIKRLQTYPHHLFTEDCLQDSLRMFQTHFILFHALYLLRDTMRETENKDVEISVQRIQIVELPSRKGEPLTSDLVHEDKLRQYYLDISNLNETGKEDVEQLLDGFWKAMGHGAHYTEEEIQHAFAHFSLDENTTFTEVKRRYRSMMLSVHPDKGGNRTDAQMTEAAYRQLKAYFKARA</sequence>
<gene>
    <name evidence="3" type="ORF">OE749_12845</name>
</gene>
<dbReference type="PROSITE" id="PS50076">
    <property type="entry name" value="DNAJ_2"/>
    <property type="match status" value="1"/>
</dbReference>
<dbReference type="SUPFAM" id="SSF46565">
    <property type="entry name" value="Chaperone J-domain"/>
    <property type="match status" value="1"/>
</dbReference>
<evidence type="ECO:0000256" key="1">
    <source>
        <dbReference type="ARBA" id="ARBA00023186"/>
    </source>
</evidence>
<accession>A0ABT3AA80</accession>
<organism evidence="3 4">
    <name type="scientific">Fluctibacter corallii</name>
    <dbReference type="NCBI Taxonomy" id="2984329"/>
    <lineage>
        <taxon>Bacteria</taxon>
        <taxon>Pseudomonadati</taxon>
        <taxon>Pseudomonadota</taxon>
        <taxon>Gammaproteobacteria</taxon>
        <taxon>Alteromonadales</taxon>
        <taxon>Alteromonadaceae</taxon>
        <taxon>Fluctibacter</taxon>
    </lineage>
</organism>